<dbReference type="GO" id="GO:0035251">
    <property type="term" value="F:UDP-glucosyltransferase activity"/>
    <property type="evidence" value="ECO:0007669"/>
    <property type="project" value="TreeGrafter"/>
</dbReference>
<feature type="region of interest" description="Disordered" evidence="3">
    <location>
        <begin position="313"/>
        <end position="337"/>
    </location>
</feature>
<evidence type="ECO:0000256" key="2">
    <source>
        <dbReference type="ARBA" id="ARBA00022676"/>
    </source>
</evidence>
<evidence type="ECO:0000256" key="3">
    <source>
        <dbReference type="SAM" id="MobiDB-lite"/>
    </source>
</evidence>
<dbReference type="Gene3D" id="3.40.50.2000">
    <property type="entry name" value="Glycogen Phosphorylase B"/>
    <property type="match status" value="2"/>
</dbReference>
<accession>A0AAV9C554</accession>
<proteinExistence type="inferred from homology"/>
<sequence>MSSVAGLFASHGVRCTIITTPADDHLVRRHTTKGDHPIDLLHLPLPSLEFPNQSQSDAAMRFFHSLESLRDPFDLLLREHHPDFVVSDAFLPWTAEIARNAGVPRLVFHIMGFFPLCMYEMLERSNFSYSPNRETIFIDSLPGHVSMKVSQVQDSALQRNDFSEFYERVMASNAESYGSIVNTFYELEPEYADHYKTAMGRKAWHVGPVNCLNTENDESGCVSWLDGQKPGSVVYVCFGSWWSRFTSEQLCGIAHGLKDSGRPYLWVIGNFYNEKLVVDVLKVGVAVGAEVWAMEEEMRPVIGREAVKGAGGEGDGWWDGGGGAAEEGKGGGGDGKGGGWEGWVIGY</sequence>
<dbReference type="PANTHER" id="PTHR48047:SF45">
    <property type="entry name" value="SCOPOLETIN GLUCOSYLTRANSFERASE-LIKE"/>
    <property type="match status" value="1"/>
</dbReference>
<keyword evidence="5" id="KW-1185">Reference proteome</keyword>
<protein>
    <submittedName>
        <fullName evidence="4">UDP-glucose flavonoid 3-O-glucosyltransferase 7</fullName>
    </submittedName>
</protein>
<keyword evidence="2" id="KW-0808">Transferase</keyword>
<reference evidence="4" key="1">
    <citation type="journal article" date="2023" name="Nat. Commun.">
        <title>Diploid and tetraploid genomes of Acorus and the evolution of monocots.</title>
        <authorList>
            <person name="Ma L."/>
            <person name="Liu K.W."/>
            <person name="Li Z."/>
            <person name="Hsiao Y.Y."/>
            <person name="Qi Y."/>
            <person name="Fu T."/>
            <person name="Tang G.D."/>
            <person name="Zhang D."/>
            <person name="Sun W.H."/>
            <person name="Liu D.K."/>
            <person name="Li Y."/>
            <person name="Chen G.Z."/>
            <person name="Liu X.D."/>
            <person name="Liao X.Y."/>
            <person name="Jiang Y.T."/>
            <person name="Yu X."/>
            <person name="Hao Y."/>
            <person name="Huang J."/>
            <person name="Zhao X.W."/>
            <person name="Ke S."/>
            <person name="Chen Y.Y."/>
            <person name="Wu W.L."/>
            <person name="Hsu J.L."/>
            <person name="Lin Y.F."/>
            <person name="Huang M.D."/>
            <person name="Li C.Y."/>
            <person name="Huang L."/>
            <person name="Wang Z.W."/>
            <person name="Zhao X."/>
            <person name="Zhong W.Y."/>
            <person name="Peng D.H."/>
            <person name="Ahmad S."/>
            <person name="Lan S."/>
            <person name="Zhang J.S."/>
            <person name="Tsai W.C."/>
            <person name="Van de Peer Y."/>
            <person name="Liu Z.J."/>
        </authorList>
    </citation>
    <scope>NUCLEOTIDE SEQUENCE</scope>
    <source>
        <strain evidence="4">CP</strain>
    </source>
</reference>
<comment type="caution">
    <text evidence="4">The sequence shown here is derived from an EMBL/GenBank/DDBJ whole genome shotgun (WGS) entry which is preliminary data.</text>
</comment>
<gene>
    <name evidence="4" type="primary">GT7</name>
    <name evidence="4" type="ORF">QJS10_CPB21g01392</name>
</gene>
<dbReference type="EMBL" id="JAUJYO010000021">
    <property type="protein sequence ID" value="KAK1283353.1"/>
    <property type="molecule type" value="Genomic_DNA"/>
</dbReference>
<keyword evidence="2" id="KW-0328">Glycosyltransferase</keyword>
<dbReference type="AlphaFoldDB" id="A0AAV9C554"/>
<dbReference type="PANTHER" id="PTHR48047">
    <property type="entry name" value="GLYCOSYLTRANSFERASE"/>
    <property type="match status" value="1"/>
</dbReference>
<evidence type="ECO:0000313" key="5">
    <source>
        <dbReference type="Proteomes" id="UP001180020"/>
    </source>
</evidence>
<dbReference type="Proteomes" id="UP001180020">
    <property type="component" value="Unassembled WGS sequence"/>
</dbReference>
<name>A0AAV9C554_ACOCL</name>
<evidence type="ECO:0000256" key="1">
    <source>
        <dbReference type="ARBA" id="ARBA00009995"/>
    </source>
</evidence>
<comment type="similarity">
    <text evidence="1">Belongs to the UDP-glycosyltransferase family.</text>
</comment>
<reference evidence="4" key="2">
    <citation type="submission" date="2023-06" db="EMBL/GenBank/DDBJ databases">
        <authorList>
            <person name="Ma L."/>
            <person name="Liu K.-W."/>
            <person name="Li Z."/>
            <person name="Hsiao Y.-Y."/>
            <person name="Qi Y."/>
            <person name="Fu T."/>
            <person name="Tang G."/>
            <person name="Zhang D."/>
            <person name="Sun W.-H."/>
            <person name="Liu D.-K."/>
            <person name="Li Y."/>
            <person name="Chen G.-Z."/>
            <person name="Liu X.-D."/>
            <person name="Liao X.-Y."/>
            <person name="Jiang Y.-T."/>
            <person name="Yu X."/>
            <person name="Hao Y."/>
            <person name="Huang J."/>
            <person name="Zhao X.-W."/>
            <person name="Ke S."/>
            <person name="Chen Y.-Y."/>
            <person name="Wu W.-L."/>
            <person name="Hsu J.-L."/>
            <person name="Lin Y.-F."/>
            <person name="Huang M.-D."/>
            <person name="Li C.-Y."/>
            <person name="Huang L."/>
            <person name="Wang Z.-W."/>
            <person name="Zhao X."/>
            <person name="Zhong W.-Y."/>
            <person name="Peng D.-H."/>
            <person name="Ahmad S."/>
            <person name="Lan S."/>
            <person name="Zhang J.-S."/>
            <person name="Tsai W.-C."/>
            <person name="Van De Peer Y."/>
            <person name="Liu Z.-J."/>
        </authorList>
    </citation>
    <scope>NUCLEOTIDE SEQUENCE</scope>
    <source>
        <strain evidence="4">CP</strain>
        <tissue evidence="4">Leaves</tissue>
    </source>
</reference>
<evidence type="ECO:0000313" key="4">
    <source>
        <dbReference type="EMBL" id="KAK1283353.1"/>
    </source>
</evidence>
<dbReference type="SUPFAM" id="SSF53756">
    <property type="entry name" value="UDP-Glycosyltransferase/glycogen phosphorylase"/>
    <property type="match status" value="1"/>
</dbReference>
<organism evidence="4 5">
    <name type="scientific">Acorus calamus</name>
    <name type="common">Sweet flag</name>
    <dbReference type="NCBI Taxonomy" id="4465"/>
    <lineage>
        <taxon>Eukaryota</taxon>
        <taxon>Viridiplantae</taxon>
        <taxon>Streptophyta</taxon>
        <taxon>Embryophyta</taxon>
        <taxon>Tracheophyta</taxon>
        <taxon>Spermatophyta</taxon>
        <taxon>Magnoliopsida</taxon>
        <taxon>Liliopsida</taxon>
        <taxon>Acoraceae</taxon>
        <taxon>Acorus</taxon>
    </lineage>
</organism>